<feature type="compositionally biased region" description="Basic and acidic residues" evidence="1">
    <location>
        <begin position="159"/>
        <end position="176"/>
    </location>
</feature>
<dbReference type="AlphaFoldDB" id="A0A9W4I7K9"/>
<dbReference type="PANTHER" id="PTHR12232:SF0">
    <property type="entry name" value="THIOREDOXIN DOMAIN-CONTAINING PROTEIN"/>
    <property type="match status" value="1"/>
</dbReference>
<protein>
    <submittedName>
        <fullName evidence="2">Uncharacterized protein</fullName>
    </submittedName>
</protein>
<keyword evidence="3" id="KW-1185">Reference proteome</keyword>
<dbReference type="OrthoDB" id="9932926at2759"/>
<evidence type="ECO:0000256" key="1">
    <source>
        <dbReference type="SAM" id="MobiDB-lite"/>
    </source>
</evidence>
<reference evidence="2" key="1">
    <citation type="submission" date="2021-07" db="EMBL/GenBank/DDBJ databases">
        <authorList>
            <person name="Branca A.L. A."/>
        </authorList>
    </citation>
    <scope>NUCLEOTIDE SEQUENCE</scope>
</reference>
<feature type="compositionally biased region" description="Low complexity" evidence="1">
    <location>
        <begin position="107"/>
        <end position="123"/>
    </location>
</feature>
<accession>A0A9W4I7K9</accession>
<sequence length="369" mass="39785">MPDSTLYLYTSLTAGSSHIVTATARIETILKANKLPFRAIDVATDEAARKLWGRRSRGKKLPGLVKYGDIVGDLEEVEEWNEFGELRMVINAVQDMGGMPATSNPLPAETKTEPQTTTPKPSTIKIQTPPATKDEDKKDETTVLALRQASTEAASKAKAKADDKKEPAKEAAKDTEEVPLASRAHRTSVACELPDTAPDSPKAAKRPTLVPENAAMSSANFHVDNAEMLGLVGHHRGSRVPTLDNPDQDEAVHELRKSISQDSTTDLDAIRKEAAQKTQAGSPIEEVPTPLVDDAVVPESKEELMEPNEPKGQAIAEIIAKAVQEPQETQEEIKKTQEAVEASSPKGTGAKDGKENTDPLQAQIPKSAE</sequence>
<feature type="region of interest" description="Disordered" evidence="1">
    <location>
        <begin position="98"/>
        <end position="186"/>
    </location>
</feature>
<dbReference type="GO" id="GO:0005737">
    <property type="term" value="C:cytoplasm"/>
    <property type="evidence" value="ECO:0007669"/>
    <property type="project" value="TreeGrafter"/>
</dbReference>
<feature type="region of interest" description="Disordered" evidence="1">
    <location>
        <begin position="237"/>
        <end position="292"/>
    </location>
</feature>
<gene>
    <name evidence="2" type="ORF">POLS_LOCUS8892</name>
</gene>
<dbReference type="PANTHER" id="PTHR12232">
    <property type="entry name" value="SH3 DOMAIN-BINDING GLUTAMIC ACID-RICH-LIKE PROTEIN"/>
    <property type="match status" value="1"/>
</dbReference>
<evidence type="ECO:0000313" key="2">
    <source>
        <dbReference type="EMBL" id="CAG8256472.1"/>
    </source>
</evidence>
<dbReference type="SUPFAM" id="SSF52833">
    <property type="entry name" value="Thioredoxin-like"/>
    <property type="match status" value="1"/>
</dbReference>
<dbReference type="InterPro" id="IPR051033">
    <property type="entry name" value="SH3BGR"/>
</dbReference>
<dbReference type="PROSITE" id="PS51354">
    <property type="entry name" value="GLUTAREDOXIN_2"/>
    <property type="match status" value="1"/>
</dbReference>
<feature type="compositionally biased region" description="Basic and acidic residues" evidence="1">
    <location>
        <begin position="250"/>
        <end position="259"/>
    </location>
</feature>
<feature type="region of interest" description="Disordered" evidence="1">
    <location>
        <begin position="322"/>
        <end position="369"/>
    </location>
</feature>
<evidence type="ECO:0000313" key="3">
    <source>
        <dbReference type="Proteomes" id="UP001153618"/>
    </source>
</evidence>
<organism evidence="2 3">
    <name type="scientific">Penicillium olsonii</name>
    <dbReference type="NCBI Taxonomy" id="99116"/>
    <lineage>
        <taxon>Eukaryota</taxon>
        <taxon>Fungi</taxon>
        <taxon>Dikarya</taxon>
        <taxon>Ascomycota</taxon>
        <taxon>Pezizomycotina</taxon>
        <taxon>Eurotiomycetes</taxon>
        <taxon>Eurotiomycetidae</taxon>
        <taxon>Eurotiales</taxon>
        <taxon>Aspergillaceae</taxon>
        <taxon>Penicillium</taxon>
    </lineage>
</organism>
<dbReference type="Proteomes" id="UP001153618">
    <property type="component" value="Unassembled WGS sequence"/>
</dbReference>
<dbReference type="EMBL" id="CAJVOS010000082">
    <property type="protein sequence ID" value="CAG8256472.1"/>
    <property type="molecule type" value="Genomic_DNA"/>
</dbReference>
<dbReference type="Gene3D" id="3.40.30.10">
    <property type="entry name" value="Glutaredoxin"/>
    <property type="match status" value="1"/>
</dbReference>
<name>A0A9W4I7K9_PENOL</name>
<comment type="caution">
    <text evidence="2">The sequence shown here is derived from an EMBL/GenBank/DDBJ whole genome shotgun (WGS) entry which is preliminary data.</text>
</comment>
<proteinExistence type="predicted"/>
<dbReference type="InterPro" id="IPR036249">
    <property type="entry name" value="Thioredoxin-like_sf"/>
</dbReference>
<feature type="compositionally biased region" description="Basic and acidic residues" evidence="1">
    <location>
        <begin position="132"/>
        <end position="141"/>
    </location>
</feature>